<dbReference type="Pfam" id="PF01190">
    <property type="entry name" value="Pollen_Ole_e_1"/>
    <property type="match status" value="1"/>
</dbReference>
<dbReference type="PANTHER" id="PTHR31614:SF5">
    <property type="entry name" value="ALLERGEN-LIKE PROTEIN BRSN20"/>
    <property type="match status" value="1"/>
</dbReference>
<dbReference type="Proteomes" id="UP001630127">
    <property type="component" value="Unassembled WGS sequence"/>
</dbReference>
<organism evidence="4 5">
    <name type="scientific">Cinchona calisaya</name>
    <dbReference type="NCBI Taxonomy" id="153742"/>
    <lineage>
        <taxon>Eukaryota</taxon>
        <taxon>Viridiplantae</taxon>
        <taxon>Streptophyta</taxon>
        <taxon>Embryophyta</taxon>
        <taxon>Tracheophyta</taxon>
        <taxon>Spermatophyta</taxon>
        <taxon>Magnoliopsida</taxon>
        <taxon>eudicotyledons</taxon>
        <taxon>Gunneridae</taxon>
        <taxon>Pentapetalae</taxon>
        <taxon>asterids</taxon>
        <taxon>lamiids</taxon>
        <taxon>Gentianales</taxon>
        <taxon>Rubiaceae</taxon>
        <taxon>Cinchonoideae</taxon>
        <taxon>Cinchoneae</taxon>
        <taxon>Cinchona</taxon>
    </lineage>
</organism>
<comment type="similarity">
    <text evidence="1">Belongs to the Ole e I family.</text>
</comment>
<comment type="caution">
    <text evidence="4">The sequence shown here is derived from an EMBL/GenBank/DDBJ whole genome shotgun (WGS) entry which is preliminary data.</text>
</comment>
<dbReference type="PANTHER" id="PTHR31614">
    <property type="entry name" value="PROTEIN DOWNSTREAM OF FLC-RELATED"/>
    <property type="match status" value="1"/>
</dbReference>
<keyword evidence="5" id="KW-1185">Reference proteome</keyword>
<dbReference type="InterPro" id="IPR006041">
    <property type="entry name" value="Pollen_Ole_e1_allergen"/>
</dbReference>
<evidence type="ECO:0000313" key="4">
    <source>
        <dbReference type="EMBL" id="KAL3527774.1"/>
    </source>
</evidence>
<evidence type="ECO:0000313" key="5">
    <source>
        <dbReference type="Proteomes" id="UP001630127"/>
    </source>
</evidence>
<keyword evidence="2" id="KW-1015">Disulfide bond</keyword>
<keyword evidence="3" id="KW-0732">Signal</keyword>
<protein>
    <submittedName>
        <fullName evidence="4">Uncharacterized protein</fullName>
    </submittedName>
</protein>
<sequence>MAKLLVLFALCVLPAITSAHNDPLLVKGKVYCDTCRVGYETSATRYLSGCTVKLVCTKRDNRNEVTYTKQAVTGSNGEYKMLVDRDAGDDICEVIPVKSSDPSCATPNAGRDRARVCITRNNGMVSNVRFANNLGYLLNAPLARCPQILQQYLDTESSV</sequence>
<feature type="signal peptide" evidence="3">
    <location>
        <begin position="1"/>
        <end position="19"/>
    </location>
</feature>
<feature type="chain" id="PRO_5044816985" evidence="3">
    <location>
        <begin position="20"/>
        <end position="159"/>
    </location>
</feature>
<dbReference type="AlphaFoldDB" id="A0ABD3A7Q4"/>
<evidence type="ECO:0000256" key="1">
    <source>
        <dbReference type="ARBA" id="ARBA00010049"/>
    </source>
</evidence>
<evidence type="ECO:0000256" key="2">
    <source>
        <dbReference type="ARBA" id="ARBA00023157"/>
    </source>
</evidence>
<reference evidence="4 5" key="1">
    <citation type="submission" date="2024-11" db="EMBL/GenBank/DDBJ databases">
        <title>A near-complete genome assembly of Cinchona calisaya.</title>
        <authorList>
            <person name="Lian D.C."/>
            <person name="Zhao X.W."/>
            <person name="Wei L."/>
        </authorList>
    </citation>
    <scope>NUCLEOTIDE SEQUENCE [LARGE SCALE GENOMIC DNA]</scope>
    <source>
        <tissue evidence="4">Nenye</tissue>
    </source>
</reference>
<accession>A0ABD3A7Q4</accession>
<name>A0ABD3A7Q4_9GENT</name>
<gene>
    <name evidence="4" type="ORF">ACH5RR_012430</name>
</gene>
<evidence type="ECO:0000256" key="3">
    <source>
        <dbReference type="SAM" id="SignalP"/>
    </source>
</evidence>
<proteinExistence type="inferred from homology"/>
<dbReference type="EMBL" id="JBJUIK010000005">
    <property type="protein sequence ID" value="KAL3527774.1"/>
    <property type="molecule type" value="Genomic_DNA"/>
</dbReference>